<accession>A0ABM6Z3G7</accession>
<sequence length="60" mass="6623">MRRASWWRGPGSARARHTARLVDSDVDRLAWDGPPPAHRGGHLRAGRPVAWPASVSLGMR</sequence>
<reference evidence="1 2" key="1">
    <citation type="submission" date="2018-09" db="EMBL/GenBank/DDBJ databases">
        <authorList>
            <person name="Li J."/>
        </authorList>
    </citation>
    <scope>NUCLEOTIDE SEQUENCE [LARGE SCALE GENOMIC DNA]</scope>
    <source>
        <strain evidence="1 2">2129</strain>
    </source>
</reference>
<proteinExistence type="predicted"/>
<name>A0ABM6Z3G7_9ACTO</name>
<gene>
    <name evidence="1" type="ORF">D5R93_07205</name>
</gene>
<evidence type="ECO:0000313" key="1">
    <source>
        <dbReference type="EMBL" id="AYD89866.1"/>
    </source>
</evidence>
<organism evidence="1 2">
    <name type="scientific">Actinomyces lilanjuaniae</name>
    <dbReference type="NCBI Taxonomy" id="2321394"/>
    <lineage>
        <taxon>Bacteria</taxon>
        <taxon>Bacillati</taxon>
        <taxon>Actinomycetota</taxon>
        <taxon>Actinomycetes</taxon>
        <taxon>Actinomycetales</taxon>
        <taxon>Actinomycetaceae</taxon>
        <taxon>Actinomyces</taxon>
    </lineage>
</organism>
<evidence type="ECO:0000313" key="2">
    <source>
        <dbReference type="Proteomes" id="UP000273001"/>
    </source>
</evidence>
<dbReference type="EMBL" id="CP032514">
    <property type="protein sequence ID" value="AYD89866.1"/>
    <property type="molecule type" value="Genomic_DNA"/>
</dbReference>
<keyword evidence="2" id="KW-1185">Reference proteome</keyword>
<protein>
    <submittedName>
        <fullName evidence="1">Uncharacterized protein</fullName>
    </submittedName>
</protein>
<dbReference type="Proteomes" id="UP000273001">
    <property type="component" value="Chromosome"/>
</dbReference>